<dbReference type="AlphaFoldDB" id="A0A251UNW1"/>
<reference evidence="2" key="2">
    <citation type="submission" date="2017-02" db="EMBL/GenBank/DDBJ databases">
        <title>Sunflower complete genome.</title>
        <authorList>
            <person name="Langlade N."/>
            <person name="Munos S."/>
        </authorList>
    </citation>
    <scope>NUCLEOTIDE SEQUENCE [LARGE SCALE GENOMIC DNA]</scope>
    <source>
        <tissue evidence="2">Leaves</tissue>
    </source>
</reference>
<reference evidence="1" key="3">
    <citation type="submission" date="2020-06" db="EMBL/GenBank/DDBJ databases">
        <title>Helianthus annuus Genome sequencing and assembly Release 2.</title>
        <authorList>
            <person name="Gouzy J."/>
            <person name="Langlade N."/>
            <person name="Munos S."/>
        </authorList>
    </citation>
    <scope>NUCLEOTIDE SEQUENCE</scope>
    <source>
        <tissue evidence="1">Leaves</tissue>
    </source>
</reference>
<dbReference type="EMBL" id="MNCJ02000320">
    <property type="protein sequence ID" value="KAF5805351.1"/>
    <property type="molecule type" value="Genomic_DNA"/>
</dbReference>
<reference evidence="1 3" key="1">
    <citation type="journal article" date="2017" name="Nature">
        <title>The sunflower genome provides insights into oil metabolism, flowering and Asterid evolution.</title>
        <authorList>
            <person name="Badouin H."/>
            <person name="Gouzy J."/>
            <person name="Grassa C.J."/>
            <person name="Murat F."/>
            <person name="Staton S.E."/>
            <person name="Cottret L."/>
            <person name="Lelandais-Briere C."/>
            <person name="Owens G.L."/>
            <person name="Carrere S."/>
            <person name="Mayjonade B."/>
            <person name="Legrand L."/>
            <person name="Gill N."/>
            <person name="Kane N.C."/>
            <person name="Bowers J.E."/>
            <person name="Hubner S."/>
            <person name="Bellec A."/>
            <person name="Berard A."/>
            <person name="Berges H."/>
            <person name="Blanchet N."/>
            <person name="Boniface M.C."/>
            <person name="Brunel D."/>
            <person name="Catrice O."/>
            <person name="Chaidir N."/>
            <person name="Claudel C."/>
            <person name="Donnadieu C."/>
            <person name="Faraut T."/>
            <person name="Fievet G."/>
            <person name="Helmstetter N."/>
            <person name="King M."/>
            <person name="Knapp S.J."/>
            <person name="Lai Z."/>
            <person name="Le Paslier M.C."/>
            <person name="Lippi Y."/>
            <person name="Lorenzon L."/>
            <person name="Mandel J.R."/>
            <person name="Marage G."/>
            <person name="Marchand G."/>
            <person name="Marquand E."/>
            <person name="Bret-Mestries E."/>
            <person name="Morien E."/>
            <person name="Nambeesan S."/>
            <person name="Nguyen T."/>
            <person name="Pegot-Espagnet P."/>
            <person name="Pouilly N."/>
            <person name="Raftis F."/>
            <person name="Sallet E."/>
            <person name="Schiex T."/>
            <person name="Thomas J."/>
            <person name="Vandecasteele C."/>
            <person name="Vares D."/>
            <person name="Vear F."/>
            <person name="Vautrin S."/>
            <person name="Crespi M."/>
            <person name="Mangin B."/>
            <person name="Burke J.M."/>
            <person name="Salse J."/>
            <person name="Munos S."/>
            <person name="Vincourt P."/>
            <person name="Rieseberg L.H."/>
            <person name="Langlade N.B."/>
        </authorList>
    </citation>
    <scope>NUCLEOTIDE SEQUENCE [LARGE SCALE GENOMIC DNA]</scope>
    <source>
        <strain evidence="3">cv. SF193</strain>
        <tissue evidence="1">Leaves</tissue>
    </source>
</reference>
<organism evidence="2 3">
    <name type="scientific">Helianthus annuus</name>
    <name type="common">Common sunflower</name>
    <dbReference type="NCBI Taxonomy" id="4232"/>
    <lineage>
        <taxon>Eukaryota</taxon>
        <taxon>Viridiplantae</taxon>
        <taxon>Streptophyta</taxon>
        <taxon>Embryophyta</taxon>
        <taxon>Tracheophyta</taxon>
        <taxon>Spermatophyta</taxon>
        <taxon>Magnoliopsida</taxon>
        <taxon>eudicotyledons</taxon>
        <taxon>Gunneridae</taxon>
        <taxon>Pentapetalae</taxon>
        <taxon>asterids</taxon>
        <taxon>campanulids</taxon>
        <taxon>Asterales</taxon>
        <taxon>Asteraceae</taxon>
        <taxon>Asteroideae</taxon>
        <taxon>Heliantheae alliance</taxon>
        <taxon>Heliantheae</taxon>
        <taxon>Helianthus</taxon>
    </lineage>
</organism>
<evidence type="ECO:0000313" key="2">
    <source>
        <dbReference type="EMBL" id="OTG24749.1"/>
    </source>
</evidence>
<sequence length="115" mass="12853">MIGQIHGSSLGSWFGSRFALGLVQSGFESRFGLGSGQTRYGPCSVSVLVSVERIKDGQHRGSYGRSSQREPFHRVRVIISFVLLEILNLYSCVISRNPYTQPLLINEVWMNDETS</sequence>
<keyword evidence="3" id="KW-1185">Reference proteome</keyword>
<name>A0A251UNW1_HELAN</name>
<gene>
    <name evidence="2" type="ORF">HannXRQ_Chr05g0140131</name>
    <name evidence="1" type="ORF">HanXRQr2_Chr05g0208281</name>
</gene>
<dbReference type="Proteomes" id="UP000215914">
    <property type="component" value="Chromosome 5"/>
</dbReference>
<evidence type="ECO:0000313" key="3">
    <source>
        <dbReference type="Proteomes" id="UP000215914"/>
    </source>
</evidence>
<dbReference type="Gramene" id="mRNA:HanXRQr2_Chr05g0208281">
    <property type="protein sequence ID" value="mRNA:HanXRQr2_Chr05g0208281"/>
    <property type="gene ID" value="HanXRQr2_Chr05g0208281"/>
</dbReference>
<accession>A0A251UNW1</accession>
<evidence type="ECO:0000313" key="1">
    <source>
        <dbReference type="EMBL" id="KAF5805351.1"/>
    </source>
</evidence>
<dbReference type="EMBL" id="CM007894">
    <property type="protein sequence ID" value="OTG24749.1"/>
    <property type="molecule type" value="Genomic_DNA"/>
</dbReference>
<proteinExistence type="predicted"/>
<protein>
    <submittedName>
        <fullName evidence="2">Uncharacterized protein</fullName>
    </submittedName>
</protein>
<dbReference type="InParanoid" id="A0A251UNW1"/>